<reference evidence="2" key="4">
    <citation type="submission" date="2019-03" db="UniProtKB">
        <authorList>
            <consortium name="EnsemblPlants"/>
        </authorList>
    </citation>
    <scope>IDENTIFICATION</scope>
</reference>
<dbReference type="EnsemblPlants" id="AET2Gv21247700.2">
    <property type="protein sequence ID" value="AET2Gv21247700.2"/>
    <property type="gene ID" value="AET2Gv21247700"/>
</dbReference>
<reference evidence="3" key="2">
    <citation type="journal article" date="2017" name="Nat. Plants">
        <title>The Aegilops tauschii genome reveals multiple impacts of transposons.</title>
        <authorList>
            <person name="Zhao G."/>
            <person name="Zou C."/>
            <person name="Li K."/>
            <person name="Wang K."/>
            <person name="Li T."/>
            <person name="Gao L."/>
            <person name="Zhang X."/>
            <person name="Wang H."/>
            <person name="Yang Z."/>
            <person name="Liu X."/>
            <person name="Jiang W."/>
            <person name="Mao L."/>
            <person name="Kong X."/>
            <person name="Jiao Y."/>
            <person name="Jia J."/>
        </authorList>
    </citation>
    <scope>NUCLEOTIDE SEQUENCE [LARGE SCALE GENOMIC DNA]</scope>
    <source>
        <strain evidence="3">cv. AL8/78</strain>
    </source>
</reference>
<sequence>QRSPSGVAADPLQDTPSPPPRSERTPRSRASSSSAFTADLPSPMLHARPPRPPASDGLRSPTRAGRRPNDSPPPSGSSLGLTYCGSELRWILCRWPICNFPVCVFCSSLAQCGRCWF</sequence>
<dbReference type="Proteomes" id="UP000015105">
    <property type="component" value="Chromosome 2D"/>
</dbReference>
<proteinExistence type="predicted"/>
<accession>A0A453DHY7</accession>
<name>A0A453DHY7_AEGTS</name>
<organism evidence="2 3">
    <name type="scientific">Aegilops tauschii subsp. strangulata</name>
    <name type="common">Goatgrass</name>
    <dbReference type="NCBI Taxonomy" id="200361"/>
    <lineage>
        <taxon>Eukaryota</taxon>
        <taxon>Viridiplantae</taxon>
        <taxon>Streptophyta</taxon>
        <taxon>Embryophyta</taxon>
        <taxon>Tracheophyta</taxon>
        <taxon>Spermatophyta</taxon>
        <taxon>Magnoliopsida</taxon>
        <taxon>Liliopsida</taxon>
        <taxon>Poales</taxon>
        <taxon>Poaceae</taxon>
        <taxon>BOP clade</taxon>
        <taxon>Pooideae</taxon>
        <taxon>Triticodae</taxon>
        <taxon>Triticeae</taxon>
        <taxon>Triticinae</taxon>
        <taxon>Aegilops</taxon>
    </lineage>
</organism>
<reference evidence="2" key="3">
    <citation type="journal article" date="2017" name="Nature">
        <title>Genome sequence of the progenitor of the wheat D genome Aegilops tauschii.</title>
        <authorList>
            <person name="Luo M.C."/>
            <person name="Gu Y.Q."/>
            <person name="Puiu D."/>
            <person name="Wang H."/>
            <person name="Twardziok S.O."/>
            <person name="Deal K.R."/>
            <person name="Huo N."/>
            <person name="Zhu T."/>
            <person name="Wang L."/>
            <person name="Wang Y."/>
            <person name="McGuire P.E."/>
            <person name="Liu S."/>
            <person name="Long H."/>
            <person name="Ramasamy R.K."/>
            <person name="Rodriguez J.C."/>
            <person name="Van S.L."/>
            <person name="Yuan L."/>
            <person name="Wang Z."/>
            <person name="Xia Z."/>
            <person name="Xiao L."/>
            <person name="Anderson O.D."/>
            <person name="Ouyang S."/>
            <person name="Liang Y."/>
            <person name="Zimin A.V."/>
            <person name="Pertea G."/>
            <person name="Qi P."/>
            <person name="Bennetzen J.L."/>
            <person name="Dai X."/>
            <person name="Dawson M.W."/>
            <person name="Muller H.G."/>
            <person name="Kugler K."/>
            <person name="Rivarola-Duarte L."/>
            <person name="Spannagl M."/>
            <person name="Mayer K.F.X."/>
            <person name="Lu F.H."/>
            <person name="Bevan M.W."/>
            <person name="Leroy P."/>
            <person name="Li P."/>
            <person name="You F.M."/>
            <person name="Sun Q."/>
            <person name="Liu Z."/>
            <person name="Lyons E."/>
            <person name="Wicker T."/>
            <person name="Salzberg S.L."/>
            <person name="Devos K.M."/>
            <person name="Dvorak J."/>
        </authorList>
    </citation>
    <scope>NUCLEOTIDE SEQUENCE [LARGE SCALE GENOMIC DNA]</scope>
    <source>
        <strain evidence="2">cv. AL8/78</strain>
    </source>
</reference>
<evidence type="ECO:0000313" key="3">
    <source>
        <dbReference type="Proteomes" id="UP000015105"/>
    </source>
</evidence>
<feature type="region of interest" description="Disordered" evidence="1">
    <location>
        <begin position="1"/>
        <end position="80"/>
    </location>
</feature>
<protein>
    <submittedName>
        <fullName evidence="2">Uncharacterized protein</fullName>
    </submittedName>
</protein>
<dbReference type="AlphaFoldDB" id="A0A453DHY7"/>
<dbReference type="EnsemblPlants" id="AET2Gv21247700.1">
    <property type="protein sequence ID" value="AET2Gv21247700.1"/>
    <property type="gene ID" value="AET2Gv21247700"/>
</dbReference>
<keyword evidence="3" id="KW-1185">Reference proteome</keyword>
<reference evidence="3" key="1">
    <citation type="journal article" date="2014" name="Science">
        <title>Ancient hybridizations among the ancestral genomes of bread wheat.</title>
        <authorList>
            <consortium name="International Wheat Genome Sequencing Consortium,"/>
            <person name="Marcussen T."/>
            <person name="Sandve S.R."/>
            <person name="Heier L."/>
            <person name="Spannagl M."/>
            <person name="Pfeifer M."/>
            <person name="Jakobsen K.S."/>
            <person name="Wulff B.B."/>
            <person name="Steuernagel B."/>
            <person name="Mayer K.F."/>
            <person name="Olsen O.A."/>
        </authorList>
    </citation>
    <scope>NUCLEOTIDE SEQUENCE [LARGE SCALE GENOMIC DNA]</scope>
    <source>
        <strain evidence="3">cv. AL8/78</strain>
    </source>
</reference>
<evidence type="ECO:0000313" key="2">
    <source>
        <dbReference type="EnsemblPlants" id="AET2Gv21247700.2"/>
    </source>
</evidence>
<reference evidence="2" key="5">
    <citation type="journal article" date="2021" name="G3 (Bethesda)">
        <title>Aegilops tauschii genome assembly Aet v5.0 features greater sequence contiguity and improved annotation.</title>
        <authorList>
            <person name="Wang L."/>
            <person name="Zhu T."/>
            <person name="Rodriguez J.C."/>
            <person name="Deal K.R."/>
            <person name="Dubcovsky J."/>
            <person name="McGuire P.E."/>
            <person name="Lux T."/>
            <person name="Spannagl M."/>
            <person name="Mayer K.F.X."/>
            <person name="Baldrich P."/>
            <person name="Meyers B.C."/>
            <person name="Huo N."/>
            <person name="Gu Y.Q."/>
            <person name="Zhou H."/>
            <person name="Devos K.M."/>
            <person name="Bennetzen J.L."/>
            <person name="Unver T."/>
            <person name="Budak H."/>
            <person name="Gulick P.J."/>
            <person name="Galiba G."/>
            <person name="Kalapos B."/>
            <person name="Nelson D.R."/>
            <person name="Li P."/>
            <person name="You F.M."/>
            <person name="Luo M.C."/>
            <person name="Dvorak J."/>
        </authorList>
    </citation>
    <scope>NUCLEOTIDE SEQUENCE [LARGE SCALE GENOMIC DNA]</scope>
    <source>
        <strain evidence="2">cv. AL8/78</strain>
    </source>
</reference>
<dbReference type="Gramene" id="AET2Gv21247700.1">
    <property type="protein sequence ID" value="AET2Gv21247700.1"/>
    <property type="gene ID" value="AET2Gv21247700"/>
</dbReference>
<dbReference type="Gramene" id="AET2Gv21247700.2">
    <property type="protein sequence ID" value="AET2Gv21247700.2"/>
    <property type="gene ID" value="AET2Gv21247700"/>
</dbReference>
<evidence type="ECO:0000256" key="1">
    <source>
        <dbReference type="SAM" id="MobiDB-lite"/>
    </source>
</evidence>